<comment type="subunit">
    <text evidence="2 10">Heterodimer of HisH and HisF.</text>
</comment>
<dbReference type="Proteomes" id="UP001597237">
    <property type="component" value="Unassembled WGS sequence"/>
</dbReference>
<keyword evidence="13" id="KW-1185">Reference proteome</keyword>
<evidence type="ECO:0000256" key="3">
    <source>
        <dbReference type="ARBA" id="ARBA00022605"/>
    </source>
</evidence>
<comment type="catalytic activity">
    <reaction evidence="9 10">
        <text>L-glutamine + H2O = L-glutamate + NH4(+)</text>
        <dbReference type="Rhea" id="RHEA:15889"/>
        <dbReference type="ChEBI" id="CHEBI:15377"/>
        <dbReference type="ChEBI" id="CHEBI:28938"/>
        <dbReference type="ChEBI" id="CHEBI:29985"/>
        <dbReference type="ChEBI" id="CHEBI:58359"/>
        <dbReference type="EC" id="3.5.1.2"/>
    </reaction>
</comment>
<dbReference type="GO" id="GO:0016829">
    <property type="term" value="F:lyase activity"/>
    <property type="evidence" value="ECO:0007669"/>
    <property type="project" value="UniProtKB-KW"/>
</dbReference>
<dbReference type="InterPro" id="IPR017926">
    <property type="entry name" value="GATASE"/>
</dbReference>
<keyword evidence="10" id="KW-0963">Cytoplasm</keyword>
<comment type="function">
    <text evidence="10">IGPS catalyzes the conversion of PRFAR and glutamine to IGP, AICAR and glutamate. The HisH subunit catalyzes the hydrolysis of glutamine to glutamate and ammonia as part of the synthesis of IGP and AICAR. The resulting ammonia molecule is channeled to the active site of HisF.</text>
</comment>
<keyword evidence="7 10" id="KW-0456">Lyase</keyword>
<evidence type="ECO:0000256" key="6">
    <source>
        <dbReference type="ARBA" id="ARBA00023102"/>
    </source>
</evidence>
<comment type="subcellular location">
    <subcellularLocation>
        <location evidence="10">Cytoplasm</location>
    </subcellularLocation>
</comment>
<dbReference type="CDD" id="cd01748">
    <property type="entry name" value="GATase1_IGP_Synthase"/>
    <property type="match status" value="1"/>
</dbReference>
<dbReference type="PROSITE" id="PS51273">
    <property type="entry name" value="GATASE_TYPE_1"/>
    <property type="match status" value="1"/>
</dbReference>
<dbReference type="HAMAP" id="MF_00278">
    <property type="entry name" value="HisH"/>
    <property type="match status" value="1"/>
</dbReference>
<evidence type="ECO:0000256" key="4">
    <source>
        <dbReference type="ARBA" id="ARBA00022801"/>
    </source>
</evidence>
<dbReference type="Pfam" id="PF00117">
    <property type="entry name" value="GATase"/>
    <property type="match status" value="1"/>
</dbReference>
<keyword evidence="3 10" id="KW-0028">Amino-acid biosynthesis</keyword>
<evidence type="ECO:0000256" key="10">
    <source>
        <dbReference type="HAMAP-Rule" id="MF_00278"/>
    </source>
</evidence>
<dbReference type="Gene3D" id="3.40.50.880">
    <property type="match status" value="1"/>
</dbReference>
<keyword evidence="6 10" id="KW-0368">Histidine biosynthesis</keyword>
<comment type="pathway">
    <text evidence="1 10">Amino-acid biosynthesis; L-histidine biosynthesis; L-histidine from 5-phospho-alpha-D-ribose 1-diphosphate: step 5/9.</text>
</comment>
<proteinExistence type="inferred from homology"/>
<dbReference type="EC" id="4.3.2.10" evidence="10"/>
<dbReference type="RefSeq" id="WP_377283523.1">
    <property type="nucleotide sequence ID" value="NZ_JBHRSI010000009.1"/>
</dbReference>
<dbReference type="InterPro" id="IPR010139">
    <property type="entry name" value="Imidazole-glycPsynth_HisH"/>
</dbReference>
<dbReference type="NCBIfam" id="TIGR01855">
    <property type="entry name" value="IMP_synth_hisH"/>
    <property type="match status" value="1"/>
</dbReference>
<feature type="domain" description="Glutamine amidotransferase" evidence="11">
    <location>
        <begin position="6"/>
        <end position="210"/>
    </location>
</feature>
<evidence type="ECO:0000313" key="12">
    <source>
        <dbReference type="EMBL" id="MFD1784530.1"/>
    </source>
</evidence>
<organism evidence="12 13">
    <name type="scientific">Phenylobacterium terrae</name>
    <dbReference type="NCBI Taxonomy" id="2665495"/>
    <lineage>
        <taxon>Bacteria</taxon>
        <taxon>Pseudomonadati</taxon>
        <taxon>Pseudomonadota</taxon>
        <taxon>Alphaproteobacteria</taxon>
        <taxon>Caulobacterales</taxon>
        <taxon>Caulobacteraceae</taxon>
        <taxon>Phenylobacterium</taxon>
    </lineage>
</organism>
<dbReference type="SUPFAM" id="SSF52317">
    <property type="entry name" value="Class I glutamine amidotransferase-like"/>
    <property type="match status" value="1"/>
</dbReference>
<gene>
    <name evidence="10 12" type="primary">hisH</name>
    <name evidence="12" type="ORF">ACFSC0_14075</name>
</gene>
<feature type="active site" evidence="10">
    <location>
        <position position="197"/>
    </location>
</feature>
<evidence type="ECO:0000256" key="7">
    <source>
        <dbReference type="ARBA" id="ARBA00023239"/>
    </source>
</evidence>
<evidence type="ECO:0000259" key="11">
    <source>
        <dbReference type="Pfam" id="PF00117"/>
    </source>
</evidence>
<evidence type="ECO:0000256" key="9">
    <source>
        <dbReference type="ARBA" id="ARBA00049534"/>
    </source>
</evidence>
<comment type="caution">
    <text evidence="12">The sequence shown here is derived from an EMBL/GenBank/DDBJ whole genome shotgun (WGS) entry which is preliminary data.</text>
</comment>
<dbReference type="InterPro" id="IPR029062">
    <property type="entry name" value="Class_I_gatase-like"/>
</dbReference>
<keyword evidence="4 10" id="KW-0378">Hydrolase</keyword>
<dbReference type="PANTHER" id="PTHR42701">
    <property type="entry name" value="IMIDAZOLE GLYCEROL PHOSPHATE SYNTHASE SUBUNIT HISH"/>
    <property type="match status" value="1"/>
</dbReference>
<dbReference type="PANTHER" id="PTHR42701:SF1">
    <property type="entry name" value="IMIDAZOLE GLYCEROL PHOSPHATE SYNTHASE SUBUNIT HISH"/>
    <property type="match status" value="1"/>
</dbReference>
<evidence type="ECO:0000313" key="13">
    <source>
        <dbReference type="Proteomes" id="UP001597237"/>
    </source>
</evidence>
<keyword evidence="5 10" id="KW-0315">Glutamine amidotransferase</keyword>
<protein>
    <recommendedName>
        <fullName evidence="10">Imidazole glycerol phosphate synthase subunit HisH</fullName>
        <ecNumber evidence="10">4.3.2.10</ecNumber>
    </recommendedName>
    <alternativeName>
        <fullName evidence="10">IGP synthase glutaminase subunit</fullName>
        <ecNumber evidence="10">3.5.1.2</ecNumber>
    </alternativeName>
    <alternativeName>
        <fullName evidence="10">IGP synthase subunit HisH</fullName>
    </alternativeName>
    <alternativeName>
        <fullName evidence="10">ImGP synthase subunit HisH</fullName>
        <shortName evidence="10">IGPS subunit HisH</shortName>
    </alternativeName>
</protein>
<sequence length="213" mass="22392">MTRDVVVVDYGVGNLRSVARALEVVGANARVSSCPREIAASDRLVLPGVGAFRACAEALRAAGLWDPVRERLGDGRPALGICVGLQILFEASHEFGQTEGLGLLPGAVEHIPVERPDGGQVRAPFIGWSPIAPGRGGSWDGAILRNLSPGEELYFVHSYAVRPTDPAIELAVTDYGAGPVCAAVFKDALCGVQFHPERSGPAGLRILDAFVSL</sequence>
<accession>A0ABW4N379</accession>
<feature type="active site" evidence="10">
    <location>
        <position position="195"/>
    </location>
</feature>
<evidence type="ECO:0000256" key="8">
    <source>
        <dbReference type="ARBA" id="ARBA00047838"/>
    </source>
</evidence>
<comment type="catalytic activity">
    <reaction evidence="8 10">
        <text>5-[(5-phospho-1-deoxy-D-ribulos-1-ylimino)methylamino]-1-(5-phospho-beta-D-ribosyl)imidazole-4-carboxamide + L-glutamine = D-erythro-1-(imidazol-4-yl)glycerol 3-phosphate + 5-amino-1-(5-phospho-beta-D-ribosyl)imidazole-4-carboxamide + L-glutamate + H(+)</text>
        <dbReference type="Rhea" id="RHEA:24793"/>
        <dbReference type="ChEBI" id="CHEBI:15378"/>
        <dbReference type="ChEBI" id="CHEBI:29985"/>
        <dbReference type="ChEBI" id="CHEBI:58278"/>
        <dbReference type="ChEBI" id="CHEBI:58359"/>
        <dbReference type="ChEBI" id="CHEBI:58475"/>
        <dbReference type="ChEBI" id="CHEBI:58525"/>
        <dbReference type="EC" id="4.3.2.10"/>
    </reaction>
</comment>
<dbReference type="PIRSF" id="PIRSF000495">
    <property type="entry name" value="Amidotransf_hisH"/>
    <property type="match status" value="1"/>
</dbReference>
<reference evidence="13" key="1">
    <citation type="journal article" date="2019" name="Int. J. Syst. Evol. Microbiol.">
        <title>The Global Catalogue of Microorganisms (GCM) 10K type strain sequencing project: providing services to taxonomists for standard genome sequencing and annotation.</title>
        <authorList>
            <consortium name="The Broad Institute Genomics Platform"/>
            <consortium name="The Broad Institute Genome Sequencing Center for Infectious Disease"/>
            <person name="Wu L."/>
            <person name="Ma J."/>
        </authorList>
    </citation>
    <scope>NUCLEOTIDE SEQUENCE [LARGE SCALE GENOMIC DNA]</scope>
    <source>
        <strain evidence="13">DFY28</strain>
    </source>
</reference>
<name>A0ABW4N379_9CAUL</name>
<dbReference type="EMBL" id="JBHUEY010000001">
    <property type="protein sequence ID" value="MFD1784530.1"/>
    <property type="molecule type" value="Genomic_DNA"/>
</dbReference>
<evidence type="ECO:0000256" key="1">
    <source>
        <dbReference type="ARBA" id="ARBA00005091"/>
    </source>
</evidence>
<feature type="active site" description="Nucleophile" evidence="10">
    <location>
        <position position="82"/>
    </location>
</feature>
<evidence type="ECO:0000256" key="5">
    <source>
        <dbReference type="ARBA" id="ARBA00022962"/>
    </source>
</evidence>
<evidence type="ECO:0000256" key="2">
    <source>
        <dbReference type="ARBA" id="ARBA00011152"/>
    </source>
</evidence>
<dbReference type="EC" id="3.5.1.2" evidence="10"/>